<name>A0A0M2UXW2_9BACT</name>
<keyword evidence="3" id="KW-1185">Reference proteome</keyword>
<reference evidence="2 3" key="1">
    <citation type="journal article" date="2013" name="BMC Microbiol.">
        <title>Identification of the type II cytochrome c maturation pathway in anammox bacteria by comparative genomics.</title>
        <authorList>
            <person name="Ferousi C."/>
            <person name="Speth D.R."/>
            <person name="Reimann J."/>
            <person name="Op den Camp H.J."/>
            <person name="Allen J.W."/>
            <person name="Keltjens J.T."/>
            <person name="Jetten M.S."/>
        </authorList>
    </citation>
    <scope>NUCLEOTIDE SEQUENCE [LARGE SCALE GENOMIC DNA]</scope>
    <source>
        <strain evidence="2">RU1</strain>
    </source>
</reference>
<comment type="caution">
    <text evidence="2">The sequence shown here is derived from an EMBL/GenBank/DDBJ whole genome shotgun (WGS) entry which is preliminary data.</text>
</comment>
<dbReference type="AlphaFoldDB" id="A0A0M2UXW2"/>
<evidence type="ECO:0000313" key="3">
    <source>
        <dbReference type="Proteomes" id="UP000034954"/>
    </source>
</evidence>
<keyword evidence="1" id="KW-0732">Signal</keyword>
<evidence type="ECO:0000313" key="2">
    <source>
        <dbReference type="EMBL" id="KKO19806.1"/>
    </source>
</evidence>
<proteinExistence type="predicted"/>
<evidence type="ECO:0000256" key="1">
    <source>
        <dbReference type="SAM" id="SignalP"/>
    </source>
</evidence>
<gene>
    <name evidence="2" type="ORF">BROFUL_01474</name>
</gene>
<evidence type="ECO:0008006" key="4">
    <source>
        <dbReference type="Google" id="ProtNLM"/>
    </source>
</evidence>
<feature type="signal peptide" evidence="1">
    <location>
        <begin position="1"/>
        <end position="23"/>
    </location>
</feature>
<organism evidence="2 3">
    <name type="scientific">Candidatus Brocadia fulgida</name>
    <dbReference type="NCBI Taxonomy" id="380242"/>
    <lineage>
        <taxon>Bacteria</taxon>
        <taxon>Pseudomonadati</taxon>
        <taxon>Planctomycetota</taxon>
        <taxon>Candidatus Brocadiia</taxon>
        <taxon>Candidatus Brocadiales</taxon>
        <taxon>Candidatus Brocadiaceae</taxon>
        <taxon>Candidatus Brocadia</taxon>
    </lineage>
</organism>
<sequence>MKAILIVLAACLTLSGCATIESAARNQFAFVNYEKTNYQAKPEGCPIDLFFGDKMPTRDYVVIGEINGFIIHEKNITPIIEEKTRQVGGDGVIQIRTTMRMRSGGTVAIPVGNLYVLDEQEQMETAISGKVIKYTDTEQRN</sequence>
<accession>A0A0M2UXW2</accession>
<dbReference type="PROSITE" id="PS51257">
    <property type="entry name" value="PROKAR_LIPOPROTEIN"/>
    <property type="match status" value="1"/>
</dbReference>
<feature type="chain" id="PRO_5005644152" description="Lipoprotein" evidence="1">
    <location>
        <begin position="24"/>
        <end position="141"/>
    </location>
</feature>
<dbReference type="EMBL" id="LAQJ01000151">
    <property type="protein sequence ID" value="KKO19806.1"/>
    <property type="molecule type" value="Genomic_DNA"/>
</dbReference>
<dbReference type="Proteomes" id="UP000034954">
    <property type="component" value="Unassembled WGS sequence"/>
</dbReference>
<protein>
    <recommendedName>
        <fullName evidence="4">Lipoprotein</fullName>
    </recommendedName>
</protein>